<feature type="transmembrane region" description="Helical" evidence="2">
    <location>
        <begin position="56"/>
        <end position="73"/>
    </location>
</feature>
<keyword evidence="2" id="KW-0812">Transmembrane</keyword>
<feature type="region of interest" description="Disordered" evidence="1">
    <location>
        <begin position="400"/>
        <end position="421"/>
    </location>
</feature>
<evidence type="ECO:0000313" key="4">
    <source>
        <dbReference type="Proteomes" id="UP000316429"/>
    </source>
</evidence>
<keyword evidence="2" id="KW-1133">Transmembrane helix</keyword>
<feature type="transmembrane region" description="Helical" evidence="2">
    <location>
        <begin position="136"/>
        <end position="158"/>
    </location>
</feature>
<feature type="transmembrane region" description="Helical" evidence="2">
    <location>
        <begin position="79"/>
        <end position="98"/>
    </location>
</feature>
<keyword evidence="4" id="KW-1185">Reference proteome</keyword>
<feature type="transmembrane region" description="Helical" evidence="2">
    <location>
        <begin position="6"/>
        <end position="35"/>
    </location>
</feature>
<evidence type="ECO:0000313" key="3">
    <source>
        <dbReference type="EMBL" id="TPP10560.1"/>
    </source>
</evidence>
<evidence type="ECO:0000256" key="1">
    <source>
        <dbReference type="SAM" id="MobiDB-lite"/>
    </source>
</evidence>
<gene>
    <name evidence="3" type="ORF">FJQ55_06860</name>
</gene>
<accession>A0A504UB93</accession>
<name>A0A504UB93_9HYPH</name>
<evidence type="ECO:0008006" key="5">
    <source>
        <dbReference type="Google" id="ProtNLM"/>
    </source>
</evidence>
<comment type="caution">
    <text evidence="3">The sequence shown here is derived from an EMBL/GenBank/DDBJ whole genome shotgun (WGS) entry which is preliminary data.</text>
</comment>
<organism evidence="3 4">
    <name type="scientific">Rhizobium glycinendophyticum</name>
    <dbReference type="NCBI Taxonomy" id="2589807"/>
    <lineage>
        <taxon>Bacteria</taxon>
        <taxon>Pseudomonadati</taxon>
        <taxon>Pseudomonadota</taxon>
        <taxon>Alphaproteobacteria</taxon>
        <taxon>Hyphomicrobiales</taxon>
        <taxon>Rhizobiaceae</taxon>
        <taxon>Rhizobium/Agrobacterium group</taxon>
        <taxon>Rhizobium</taxon>
    </lineage>
</organism>
<reference evidence="3 4" key="1">
    <citation type="submission" date="2019-06" db="EMBL/GenBank/DDBJ databases">
        <title>Rhizobium sp. CL12 isolated from roots of soybean.</title>
        <authorList>
            <person name="Wang C."/>
        </authorList>
    </citation>
    <scope>NUCLEOTIDE SEQUENCE [LARGE SCALE GENOMIC DNA]</scope>
    <source>
        <strain evidence="3 4">CL12</strain>
    </source>
</reference>
<keyword evidence="2" id="KW-0472">Membrane</keyword>
<dbReference type="EMBL" id="VFYP01000001">
    <property type="protein sequence ID" value="TPP10560.1"/>
    <property type="molecule type" value="Genomic_DNA"/>
</dbReference>
<protein>
    <recommendedName>
        <fullName evidence="5">Protease</fullName>
    </recommendedName>
</protein>
<dbReference type="AlphaFoldDB" id="A0A504UB93"/>
<sequence length="421" mass="46434">MVAGALLVVAAGFITVDVAGVSLILLKAVGAFVAFHGLSGLRTVWQQRLRQKGCALVLRLLCAIVGLVLAAATTTDSDFLRMAVAVFLGLDGLTRIPVIGLVRFEEWPEAVGMVALELVLALILATAWFIPADRHVALLFGLVAATAGATLMRFALFLRTTPAGRSIHASPLFSDRGWNQSAVARRQPAETKSHGHGRMRVWIWTPVSATEERIPVPFIDYYLMAFDRRGKPSAGHSAIEVSPDLYISLWPDKEIPAKLHHFPNLFFAGETNDKPGMFPPSYAWECEDWMPADRHVDFQRFNYPALSAYWENFRASPRYNAGDRNCAITVAGALETAMEGTLATDRPWWRLVSLLLSPAIIQAAFLRSRARHMCWTPGMVHDYAQAFRCLVDGEARGGIERNEAQNDEAPIRSRPSVGRVA</sequence>
<dbReference type="RefSeq" id="WP_140826897.1">
    <property type="nucleotide sequence ID" value="NZ_VFYP01000001.1"/>
</dbReference>
<proteinExistence type="predicted"/>
<dbReference type="OrthoDB" id="6773069at2"/>
<evidence type="ECO:0000256" key="2">
    <source>
        <dbReference type="SAM" id="Phobius"/>
    </source>
</evidence>
<dbReference type="Proteomes" id="UP000316429">
    <property type="component" value="Unassembled WGS sequence"/>
</dbReference>
<feature type="transmembrane region" description="Helical" evidence="2">
    <location>
        <begin position="110"/>
        <end position="130"/>
    </location>
</feature>